<keyword evidence="2 11" id="KW-0963">Cytoplasm</keyword>
<dbReference type="InterPro" id="IPR013520">
    <property type="entry name" value="Ribonucl_H"/>
</dbReference>
<dbReference type="InterPro" id="IPR036397">
    <property type="entry name" value="RNaseH_sf"/>
</dbReference>
<keyword evidence="8 11" id="KW-0269">Exonuclease</keyword>
<dbReference type="Gene3D" id="3.30.1900.20">
    <property type="match status" value="1"/>
</dbReference>
<accession>A0ABU0E474</accession>
<dbReference type="InterPro" id="IPR006054">
    <property type="entry name" value="DnaQ"/>
</dbReference>
<keyword evidence="3 11" id="KW-0808">Transferase</keyword>
<keyword evidence="15" id="KW-1185">Reference proteome</keyword>
<dbReference type="Gene3D" id="1.10.150.870">
    <property type="match status" value="1"/>
</dbReference>
<evidence type="ECO:0000256" key="10">
    <source>
        <dbReference type="ARBA" id="ARBA00049244"/>
    </source>
</evidence>
<protein>
    <recommendedName>
        <fullName evidence="11">DNA polymerase III PolC-type</fullName>
        <shortName evidence="11">PolIII</shortName>
        <ecNumber evidence="11">2.7.7.7</ecNumber>
    </recommendedName>
</protein>
<dbReference type="CDD" id="cd06127">
    <property type="entry name" value="DEDDh"/>
    <property type="match status" value="1"/>
</dbReference>
<dbReference type="PANTHER" id="PTHR32294">
    <property type="entry name" value="DNA POLYMERASE III SUBUNIT ALPHA"/>
    <property type="match status" value="1"/>
</dbReference>
<dbReference type="Gene3D" id="1.10.150.700">
    <property type="entry name" value="PolC, middle finger domain"/>
    <property type="match status" value="1"/>
</dbReference>
<evidence type="ECO:0000256" key="9">
    <source>
        <dbReference type="ARBA" id="ARBA00022932"/>
    </source>
</evidence>
<dbReference type="EMBL" id="JAUSUR010000004">
    <property type="protein sequence ID" value="MDQ0361697.1"/>
    <property type="molecule type" value="Genomic_DNA"/>
</dbReference>
<dbReference type="InterPro" id="IPR012340">
    <property type="entry name" value="NA-bd_OB-fold"/>
</dbReference>
<dbReference type="Pfam" id="PF14579">
    <property type="entry name" value="HHH_6"/>
    <property type="match status" value="1"/>
</dbReference>
<evidence type="ECO:0000313" key="15">
    <source>
        <dbReference type="Proteomes" id="UP001230220"/>
    </source>
</evidence>
<dbReference type="CDD" id="cd04484">
    <property type="entry name" value="polC_OBF"/>
    <property type="match status" value="1"/>
</dbReference>
<dbReference type="Proteomes" id="UP001230220">
    <property type="component" value="Unassembled WGS sequence"/>
</dbReference>
<name>A0ABU0E474_9FIRM</name>
<dbReference type="InterPro" id="IPR004805">
    <property type="entry name" value="DnaE2/DnaE/PolC"/>
</dbReference>
<comment type="similarity">
    <text evidence="11">Belongs to the DNA polymerase type-C family. PolC subfamily.</text>
</comment>
<dbReference type="NCBIfam" id="TIGR00573">
    <property type="entry name" value="dnaq"/>
    <property type="match status" value="1"/>
</dbReference>
<evidence type="ECO:0000256" key="5">
    <source>
        <dbReference type="ARBA" id="ARBA00022705"/>
    </source>
</evidence>
<keyword evidence="7 11" id="KW-0378">Hydrolase</keyword>
<proteinExistence type="inferred from homology"/>
<dbReference type="Pfam" id="PF07733">
    <property type="entry name" value="DNA_pol3_alpha"/>
    <property type="match status" value="2"/>
</dbReference>
<keyword evidence="5 11" id="KW-0235">DNA replication</keyword>
<dbReference type="InterPro" id="IPR040982">
    <property type="entry name" value="DNA_pol3_finger"/>
</dbReference>
<evidence type="ECO:0000313" key="14">
    <source>
        <dbReference type="EMBL" id="MDQ0361697.1"/>
    </source>
</evidence>
<gene>
    <name evidence="11" type="primary">polC</name>
    <name evidence="14" type="ORF">J2S15_002447</name>
</gene>
<dbReference type="Pfam" id="PF00929">
    <property type="entry name" value="RNase_T"/>
    <property type="match status" value="1"/>
</dbReference>
<dbReference type="CDD" id="cd07435">
    <property type="entry name" value="PHP_PolIIIA_POLC"/>
    <property type="match status" value="1"/>
</dbReference>
<sequence length="1441" mass="163745">MSHEVYDLAKNTGMNEIELKSFEKAVFLEKPAFYKAENTIVMYIEFECLLDYQVYDIFLGKLMQSTHCKVRLQMKNRYQENTIVNVNKYIHHIVRSRPDLKIFVSVFPNMEDGKLTYRYETMDEQKQAADLVDDVYKELAFFGIEIEISIQQLNMEEKIREAEKKFDDRPTPVPVQVETKEKGYTRKKVTDYPLLKIIDLSEGINEVKIRGKVFEIDNRVMRNGKIAQSMYVTDEEEAIVIQRFERGKLTKEILEAIHEGDYIEASGRVEYNQYRRENVFVPMALEKIIVPQKKDNASRKRVELHLHTKLSEMDGVSSIEEYITQANTWGHDAIAITDHNVVQAYPTAQRVVNKINSGRDNPFKMIYGVEMNMIESELNIVYNPSDVELEKARYVVFDLETTGLSSKYDHIIEFGAQIIENRVVKESMQLFIKPPITISSHISELTNISNSDVENAPTIEEAMPKLLEFIGDGVLVAHNAGFDVNFLNEALLRMGKEKLTNPVIDTLDLSKAMIKDRRGYRLGNIARYYKIKYDADVAHRADYDAEILGEVLLHMLNELKEYKTLNDLCALNKEVSYGSLRPQHLTLLAKNEAGIKDIFDLITLSHTKYLAQTGKSNNKPICQPRIIREEILRFKEKGNLLIGSSCLNSEVFEAAQTRSDEYLEEVMGMYDYIEIQPLENYRNLVGLGSVRDENQLKLIVKSLIDTGKKLGKVVVATGDAHYVREDHKQIRDVFINSQGIGGVRHPLYIYNREKRMANPSPAQHFRTTDEMLEAFAYLGDEAYELVVENSNKIADMIDFVQPIKSDLYPPKIEGCAKMLRDLCMDTAHGLYGPELPKIVIDRLNKELDSIIGNGFEVVYYVSHLLVKQSLDDGYLVGSRGSVGSSFAATMANITEVNPLAPHYICPSCQYSEFVEEGTVQSGFDLPPKKCPKCDHEMIGEGQNIPFETFLGFEGDKVPDIDLNFSGYYQEKAHKFLQEYFGEENAFRAGTIATVASKTAFGYVKGYCEEMGLEGRMSNARITYIAKECDGVRRSTGQHPGGIIVFPQDMDASEFTPVQYPSNNLNEDMRTTHLDYHDIEQNVLKFDILGHVDPTAMKILEEMSGVDVTKIPMNDPDTMAIFSGVSSLNIDTTKNIEKTGAAGIPEFGTPFVRGILEITKPTTFDELLKISGLSHGTDVWLNNAKDLIDAGVCTLKDVIGCRDDIMVYLMQKGMKPKLAFTIMESVRKGRGLKPEWIEEMKANNVEDYYIDSCEKIKYMFPKAHAVAYVTMAVRIAWFKVHKPLHYYCMFFSIRCDAYDVETMVKGEASIKAKMSDISNRSNNPETKFDVSDKERNVFSSLELALEMVLRGYHFRNIDINKSQATLYVIDEDHPNAIIPSFVSVDGLGENVALSIVEARKSHPFISKQDLLNRTLLSSTLVKKLDALGVLDGLQDENQMSLF</sequence>
<evidence type="ECO:0000256" key="11">
    <source>
        <dbReference type="HAMAP-Rule" id="MF_00356"/>
    </source>
</evidence>
<dbReference type="HAMAP" id="MF_00356">
    <property type="entry name" value="DNApol_PolC"/>
    <property type="match status" value="1"/>
</dbReference>
<dbReference type="EC" id="2.7.7.7" evidence="11"/>
<dbReference type="Gene3D" id="3.20.20.140">
    <property type="entry name" value="Metal-dependent hydrolases"/>
    <property type="match status" value="2"/>
</dbReference>
<dbReference type="SMART" id="SM00479">
    <property type="entry name" value="EXOIII"/>
    <property type="match status" value="1"/>
</dbReference>
<dbReference type="InterPro" id="IPR006308">
    <property type="entry name" value="Pol_III_a_PolC-type_gram_pos"/>
</dbReference>
<feature type="domain" description="Polymerase/histidinol phosphatase N-terminal" evidence="13">
    <location>
        <begin position="302"/>
        <end position="375"/>
    </location>
</feature>
<evidence type="ECO:0000259" key="12">
    <source>
        <dbReference type="SMART" id="SM00479"/>
    </source>
</evidence>
<dbReference type="InterPro" id="IPR029460">
    <property type="entry name" value="DNAPol_HHH"/>
</dbReference>
<dbReference type="InterPro" id="IPR044923">
    <property type="entry name" value="PolC_middle_finger_sf"/>
</dbReference>
<evidence type="ECO:0000256" key="4">
    <source>
        <dbReference type="ARBA" id="ARBA00022695"/>
    </source>
</evidence>
<dbReference type="NCBIfam" id="TIGR01405">
    <property type="entry name" value="polC_Gram_pos"/>
    <property type="match status" value="1"/>
</dbReference>
<comment type="subcellular location">
    <subcellularLocation>
        <location evidence="11">Cytoplasm</location>
    </subcellularLocation>
</comment>
<dbReference type="InterPro" id="IPR011708">
    <property type="entry name" value="DNA_pol3_alpha_NTPase_dom"/>
</dbReference>
<dbReference type="Gene3D" id="2.40.50.140">
    <property type="entry name" value="Nucleic acid-binding proteins"/>
    <property type="match status" value="1"/>
</dbReference>
<reference evidence="14 15" key="1">
    <citation type="submission" date="2023-07" db="EMBL/GenBank/DDBJ databases">
        <title>Genomic Encyclopedia of Type Strains, Phase IV (KMG-IV): sequencing the most valuable type-strain genomes for metagenomic binning, comparative biology and taxonomic classification.</title>
        <authorList>
            <person name="Goeker M."/>
        </authorList>
    </citation>
    <scope>NUCLEOTIDE SEQUENCE [LARGE SCALE GENOMIC DNA]</scope>
    <source>
        <strain evidence="14 15">DSM 16784</strain>
    </source>
</reference>
<keyword evidence="4 11" id="KW-0548">Nucleotidyltransferase</keyword>
<dbReference type="Gene3D" id="3.30.420.10">
    <property type="entry name" value="Ribonuclease H-like superfamily/Ribonuclease H"/>
    <property type="match status" value="1"/>
</dbReference>
<evidence type="ECO:0000256" key="1">
    <source>
        <dbReference type="ARBA" id="ARBA00003452"/>
    </source>
</evidence>
<evidence type="ECO:0000256" key="8">
    <source>
        <dbReference type="ARBA" id="ARBA00022839"/>
    </source>
</evidence>
<dbReference type="InterPro" id="IPR003141">
    <property type="entry name" value="Pol/His_phosphatase_N"/>
</dbReference>
<dbReference type="Gene3D" id="6.10.140.1510">
    <property type="match status" value="1"/>
</dbReference>
<evidence type="ECO:0000256" key="6">
    <source>
        <dbReference type="ARBA" id="ARBA00022722"/>
    </source>
</evidence>
<dbReference type="NCBIfam" id="NF001688">
    <property type="entry name" value="PRK00448.1"/>
    <property type="match status" value="1"/>
</dbReference>
<organism evidence="14 15">
    <name type="scientific">Breznakia pachnodae</name>
    <dbReference type="NCBI Taxonomy" id="265178"/>
    <lineage>
        <taxon>Bacteria</taxon>
        <taxon>Bacillati</taxon>
        <taxon>Bacillota</taxon>
        <taxon>Erysipelotrichia</taxon>
        <taxon>Erysipelotrichales</taxon>
        <taxon>Erysipelotrichaceae</taxon>
        <taxon>Breznakia</taxon>
    </lineage>
</organism>
<keyword evidence="9 11" id="KW-0239">DNA-directed DNA polymerase</keyword>
<comment type="function">
    <text evidence="1 11">Required for replicative DNA synthesis. This DNA polymerase also exhibits 3' to 5' exonuclease activity.</text>
</comment>
<dbReference type="Pfam" id="PF17657">
    <property type="entry name" value="DNA_pol3_finger"/>
    <property type="match status" value="1"/>
</dbReference>
<comment type="catalytic activity">
    <reaction evidence="10 11">
        <text>DNA(n) + a 2'-deoxyribonucleoside 5'-triphosphate = DNA(n+1) + diphosphate</text>
        <dbReference type="Rhea" id="RHEA:22508"/>
        <dbReference type="Rhea" id="RHEA-COMP:17339"/>
        <dbReference type="Rhea" id="RHEA-COMP:17340"/>
        <dbReference type="ChEBI" id="CHEBI:33019"/>
        <dbReference type="ChEBI" id="CHEBI:61560"/>
        <dbReference type="ChEBI" id="CHEBI:173112"/>
        <dbReference type="EC" id="2.7.7.7"/>
    </reaction>
</comment>
<dbReference type="GO" id="GO:0003887">
    <property type="term" value="F:DNA-directed DNA polymerase activity"/>
    <property type="evidence" value="ECO:0007669"/>
    <property type="project" value="UniProtKB-EC"/>
</dbReference>
<evidence type="ECO:0000256" key="7">
    <source>
        <dbReference type="ARBA" id="ARBA00022801"/>
    </source>
</evidence>
<dbReference type="InterPro" id="IPR012337">
    <property type="entry name" value="RNaseH-like_sf"/>
</dbReference>
<feature type="domain" description="Exonuclease" evidence="12">
    <location>
        <begin position="393"/>
        <end position="561"/>
    </location>
</feature>
<dbReference type="SUPFAM" id="SSF53098">
    <property type="entry name" value="Ribonuclease H-like"/>
    <property type="match status" value="1"/>
</dbReference>
<keyword evidence="6 11" id="KW-0540">Nuclease</keyword>
<dbReference type="SMART" id="SM00481">
    <property type="entry name" value="POLIIIAc"/>
    <property type="match status" value="1"/>
</dbReference>
<comment type="caution">
    <text evidence="14">The sequence shown here is derived from an EMBL/GenBank/DDBJ whole genome shotgun (WGS) entry which is preliminary data.</text>
</comment>
<evidence type="ECO:0000256" key="2">
    <source>
        <dbReference type="ARBA" id="ARBA00022490"/>
    </source>
</evidence>
<dbReference type="RefSeq" id="WP_307408645.1">
    <property type="nucleotide sequence ID" value="NZ_JAUSUR010000004.1"/>
</dbReference>
<dbReference type="PANTHER" id="PTHR32294:SF5">
    <property type="entry name" value="DNA POLYMERASE III POLC-TYPE"/>
    <property type="match status" value="1"/>
</dbReference>
<evidence type="ECO:0000256" key="3">
    <source>
        <dbReference type="ARBA" id="ARBA00022679"/>
    </source>
</evidence>
<evidence type="ECO:0000259" key="13">
    <source>
        <dbReference type="SMART" id="SM00481"/>
    </source>
</evidence>